<feature type="transmembrane region" description="Helical" evidence="11">
    <location>
        <begin position="981"/>
        <end position="1004"/>
    </location>
</feature>
<dbReference type="Proteomes" id="UP000518752">
    <property type="component" value="Unassembled WGS sequence"/>
</dbReference>
<reference evidence="15 16" key="1">
    <citation type="journal article" date="2020" name="ISME J.">
        <title>Uncovering the hidden diversity of litter-decomposition mechanisms in mushroom-forming fungi.</title>
        <authorList>
            <person name="Floudas D."/>
            <person name="Bentzer J."/>
            <person name="Ahren D."/>
            <person name="Johansson T."/>
            <person name="Persson P."/>
            <person name="Tunlid A."/>
        </authorList>
    </citation>
    <scope>NUCLEOTIDE SEQUENCE [LARGE SCALE GENOMIC DNA]</scope>
    <source>
        <strain evidence="15 16">CBS 406.79</strain>
    </source>
</reference>
<keyword evidence="5 9" id="KW-0479">Metal-binding</keyword>
<feature type="region of interest" description="Disordered" evidence="10">
    <location>
        <begin position="725"/>
        <end position="798"/>
    </location>
</feature>
<evidence type="ECO:0000313" key="15">
    <source>
        <dbReference type="EMBL" id="KAF5389069.1"/>
    </source>
</evidence>
<dbReference type="InterPro" id="IPR017972">
    <property type="entry name" value="Cyt_P450_CS"/>
</dbReference>
<accession>A0A8H5HT95</accession>
<dbReference type="Pfam" id="PF00067">
    <property type="entry name" value="p450"/>
    <property type="match status" value="1"/>
</dbReference>
<evidence type="ECO:0000256" key="3">
    <source>
        <dbReference type="ARBA" id="ARBA00010617"/>
    </source>
</evidence>
<dbReference type="InterPro" id="IPR013057">
    <property type="entry name" value="AA_transpt_TM"/>
</dbReference>
<organism evidence="15 16">
    <name type="scientific">Collybiopsis confluens</name>
    <dbReference type="NCBI Taxonomy" id="2823264"/>
    <lineage>
        <taxon>Eukaryota</taxon>
        <taxon>Fungi</taxon>
        <taxon>Dikarya</taxon>
        <taxon>Basidiomycota</taxon>
        <taxon>Agaricomycotina</taxon>
        <taxon>Agaricomycetes</taxon>
        <taxon>Agaricomycetidae</taxon>
        <taxon>Agaricales</taxon>
        <taxon>Marasmiineae</taxon>
        <taxon>Omphalotaceae</taxon>
        <taxon>Collybiopsis</taxon>
    </lineage>
</organism>
<dbReference type="InterPro" id="IPR036396">
    <property type="entry name" value="Cyt_P450_sf"/>
</dbReference>
<dbReference type="InterPro" id="IPR012341">
    <property type="entry name" value="6hp_glycosidase-like_sf"/>
</dbReference>
<evidence type="ECO:0000256" key="9">
    <source>
        <dbReference type="PIRSR" id="PIRSR602403-1"/>
    </source>
</evidence>
<feature type="transmembrane region" description="Helical" evidence="11">
    <location>
        <begin position="1096"/>
        <end position="1118"/>
    </location>
</feature>
<comment type="caution">
    <text evidence="15">The sequence shown here is derived from an EMBL/GenBank/DDBJ whole genome shotgun (WGS) entry which is preliminary data.</text>
</comment>
<evidence type="ECO:0000259" key="13">
    <source>
        <dbReference type="Pfam" id="PF17389"/>
    </source>
</evidence>
<sequence>MYRPVFAALTDWHEVYHDIVRGGGLVAEFDRLHRLYGPVIRVGPNKLHFNDRRAYHDIYGNATLVKEPGFYHSITVHAPQGSAALIDPDESKKRRGLLGPSFSRQAVIQLGHTIQEKVDQFIALLTEHHYSPETAAKVSDAYRSLTTDIITEYCFADSTNTLAHPNFCHPMVTSVRDFVKRVWIQRHFPFIVEFTLGAPQKMILWLLPAFKSHIAMKEKYENQIDDLINDPSALSATDHETIYHHLLNPKDPGMKLSKSTLAQEAFTLLAAGSDTVGHVSTVGTYFALKDRSILRRLTEELVEAWPDKGRPMSFVALEKLPFLTAFIKEALRISLGIVHPLPRVVGHQGTEICGLKIPPGTIVAINRWCMHMDAETFDEPYAFNPNRWMAGDSKEMMLNFVPFSKGPHMCLGLKYDNTFYIFASSKLKPLPRSLAWSELYLIFGNIFRRLDLTLIEGNQNHDFDLQSMSDYVIPQWQKFEYKGDFFERVAARMSTISAVRIMLTQYLRMKLSTSRLEDELWCCHRKRRGNSDPSTTPIGTPDLRALRAQVIYGTPPVGFSIPPNIPPRTSSPAPSGPFAETAGTPRSFSPALNYLSPPIHAGPSGIKKAKILRRHLVSKEERERNELEEEAPSSVAGKSRRSSGIERTEEENADEPFPVPYAAPGADVTHDIYKWNLNAQRQARRVRSVSFSAASQTAPEPAFEHIHEPGGFRRNYVLLHAQAGHEEGNEEPRAGEDLEEEEGDKDEDVEGLYAPGPSSSTVPAPGFGDLYTSESSPLLGKQPLARSRSRSRRRTASISTGNATVGQAILMLLKGFVGTGVLFLGKAEVCDRFMNGGILFSALLFVFIAVISLHSFLLLVRAKLAVPGSFGDIGGVLYGPWMRQLILTSIVVSQIGFVCAYMIFVSENLQAFVSSVTNCVQYVPVNSEINLVASRGARDVQLFNPKDFSLFVGTAVFSFEGIGLIVPIVDAMREPHKFPAVLTGVMAFLTVLFGGSGVLAYLTFGSDIKTVILVNLNEVNPGSRMLQVVQFFYSVAILLSVPLQLFPAVRIMENGLFTRSGKSDTRVKWTKNSFRFATVILSGFIAVAGAKDLDKFVAFIGCFACVPLCYVYPAMLHYKACAHTRKQRMGDIAMMVFAKSGRAPAGAWDSFNFAPSNRIFKPNAVHDTFGSVDGAQNLLGNATVAGAGAATITGNGSYVVLDFGQEVGGRLSFQIVGRSSANVALSYTESRLFISPTTSDTSCQSNPAQDLDGVLSLPGPSLGAGNESYVQSVGDQRGGFRFLTIVSRDDVPVTISNLVLHATFMPQMEDLKAYSGYFYARDTSGFHDPDFLTKLWYGGAYTVQMNTIDPHEAREFPCPLPTGWANNATGGPVEGTILVDGAKRDRTVWPGDMGISTHTELVSTFDLETSKNSLLVMFSTQDPATGALQYSGPPINAVGSDTYICWSLIGTHTVYLYTGDLDFVRTVWANYTFALEFLQSQVDETGLMNVPVAFSNDWGREGGQGHNVATNALLYETLLTAAELASVLGDSKVAGAYASNASSIKTALNELLWDEAAGMFKDNDTSTTLHPQDGNSYAIVFNLTNNASRIQSISEGLTQFWTDIGPLSPEINDTIIPFIGGFELQAHFIAGQGERALDLLHREWGYILYTNISVHSTMLEGYTANGSLGYRASEGYQFDHSDISHAHGWATGPTFSLTFHLVGMTITSPQGATWSVAPVLSGLHAAQGGFGTDLGWFGANWTLTDSTVFLLAIDTPKGTRGGVTLPGTGRVSVDGVHKEVEGKAFELEGGPHVVVLHMLSSEHMLRQYQKHSRWFLVARAPAGPWDAFNFAPSGRLFSPKAVYDTVGQVLGAENLVGNASSSNGATITGAGSYVVLDFGLEVGGRVSFQINATSSSAVALAFTESAEFISPTTSDDSCQVSPSEDRDGVLSVPTPLTGIETFTQTIGDQRGGFRFLTIVSRDDAPVTISNINLNATFMPQFEDLNAYTGYFYAQDTTGFHDPDFLTKLWYGGAYTVQTNTIDVHEARQQPCPAGGGWANNATGGPIEGTILVDGAKRDRNVWPGDMGISTHTELVSTFDLESSKNSLLVMFSTQDRTTGALQYSGPPINAHGSDTYITWSLIGTHTVYLYTGDLDFVKQVWANYTFALEFLQSQVDQTGLMNVPNAFANDWGRNDGQGHNIAANVLLYETLVTASELATALGNSSLARAYTANATSVKAAINDLLWDEGAGLFKDNDASTLHPQDGNSLAVLFNATNNASQIQSISEGLTQFWTDIGPLSPELNDTIIPFVGGFELQAHFIAGQGERALDLLHREWGYMLYTNLSVQSTMLEGFTANGSLGYRSAAGYNFDHSYTSHAHGWSTGPTFSLTFHLVGLTITSPQGATWSVAPVLSGLDAAQGGFETGLGSFGADWTLANNKTFTITVNTPSGTKGTVTLPGAGEVSVDGKPTRANGNTLALSGGKHTVVLNM</sequence>
<dbReference type="Gene3D" id="1.50.10.10">
    <property type="match status" value="2"/>
</dbReference>
<dbReference type="SUPFAM" id="SSF48208">
    <property type="entry name" value="Six-hairpin glycosidases"/>
    <property type="match status" value="2"/>
</dbReference>
<evidence type="ECO:0000256" key="4">
    <source>
        <dbReference type="ARBA" id="ARBA00022692"/>
    </source>
</evidence>
<dbReference type="GO" id="GO:0004497">
    <property type="term" value="F:monooxygenase activity"/>
    <property type="evidence" value="ECO:0007669"/>
    <property type="project" value="InterPro"/>
</dbReference>
<dbReference type="Pfam" id="PF17389">
    <property type="entry name" value="Bac_rhamnosid6H"/>
    <property type="match status" value="2"/>
</dbReference>
<feature type="compositionally biased region" description="Acidic residues" evidence="10">
    <location>
        <begin position="737"/>
        <end position="750"/>
    </location>
</feature>
<dbReference type="GO" id="GO:0020037">
    <property type="term" value="F:heme binding"/>
    <property type="evidence" value="ECO:0007669"/>
    <property type="project" value="InterPro"/>
</dbReference>
<protein>
    <submittedName>
        <fullName evidence="15">Uncharacterized protein</fullName>
    </submittedName>
</protein>
<dbReference type="Pfam" id="PF01490">
    <property type="entry name" value="Aa_trans"/>
    <property type="match status" value="2"/>
</dbReference>
<feature type="region of interest" description="Disordered" evidence="10">
    <location>
        <begin position="557"/>
        <end position="584"/>
    </location>
</feature>
<keyword evidence="8 11" id="KW-0472">Membrane</keyword>
<feature type="region of interest" description="Disordered" evidence="10">
    <location>
        <begin position="620"/>
        <end position="663"/>
    </location>
</feature>
<feature type="transmembrane region" description="Helical" evidence="11">
    <location>
        <begin position="881"/>
        <end position="904"/>
    </location>
</feature>
<feature type="domain" description="Alpha-L-rhamnosidase C-terminal" evidence="14">
    <location>
        <begin position="2385"/>
        <end position="2446"/>
    </location>
</feature>
<dbReference type="SUPFAM" id="SSF48264">
    <property type="entry name" value="Cytochrome P450"/>
    <property type="match status" value="1"/>
</dbReference>
<dbReference type="PANTHER" id="PTHR34987:SF6">
    <property type="entry name" value="ALPHA-L-RHAMNOSIDASE SIX-HAIRPIN GLYCOSIDASE DOMAIN-CONTAINING PROTEIN"/>
    <property type="match status" value="1"/>
</dbReference>
<gene>
    <name evidence="15" type="ORF">D9757_004994</name>
</gene>
<feature type="transmembrane region" description="Helical" evidence="11">
    <location>
        <begin position="1031"/>
        <end position="1052"/>
    </location>
</feature>
<evidence type="ECO:0000256" key="8">
    <source>
        <dbReference type="ARBA" id="ARBA00023136"/>
    </source>
</evidence>
<dbReference type="PANTHER" id="PTHR34987">
    <property type="entry name" value="C, PUTATIVE (AFU_ORTHOLOGUE AFUA_3G02880)-RELATED"/>
    <property type="match status" value="1"/>
</dbReference>
<feature type="domain" description="Amino acid transporter transmembrane" evidence="12">
    <location>
        <begin position="919"/>
        <end position="1127"/>
    </location>
</feature>
<feature type="transmembrane region" description="Helical" evidence="11">
    <location>
        <begin position="796"/>
        <end position="817"/>
    </location>
</feature>
<keyword evidence="16" id="KW-1185">Reference proteome</keyword>
<evidence type="ECO:0000256" key="2">
    <source>
        <dbReference type="ARBA" id="ARBA00004370"/>
    </source>
</evidence>
<evidence type="ECO:0000259" key="14">
    <source>
        <dbReference type="Pfam" id="PF17390"/>
    </source>
</evidence>
<evidence type="ECO:0000259" key="12">
    <source>
        <dbReference type="Pfam" id="PF01490"/>
    </source>
</evidence>
<keyword evidence="4 11" id="KW-0812">Transmembrane</keyword>
<dbReference type="InterPro" id="IPR008928">
    <property type="entry name" value="6-hairpin_glycosidase_sf"/>
</dbReference>
<dbReference type="Pfam" id="PF17390">
    <property type="entry name" value="Bac_rhamnosid_C"/>
    <property type="match status" value="1"/>
</dbReference>
<dbReference type="InterPro" id="IPR035396">
    <property type="entry name" value="Bac_rhamnosid6H"/>
</dbReference>
<dbReference type="Gene3D" id="2.60.420.10">
    <property type="entry name" value="Maltose phosphorylase, domain 3"/>
    <property type="match status" value="2"/>
</dbReference>
<dbReference type="PRINTS" id="PR00465">
    <property type="entry name" value="EP450IV"/>
</dbReference>
<feature type="binding site" description="axial binding residue" evidence="9">
    <location>
        <position position="410"/>
    </location>
    <ligand>
        <name>heme</name>
        <dbReference type="ChEBI" id="CHEBI:30413"/>
    </ligand>
    <ligandPart>
        <name>Fe</name>
        <dbReference type="ChEBI" id="CHEBI:18248"/>
    </ligandPart>
</feature>
<feature type="domain" description="Amino acid transporter transmembrane" evidence="12">
    <location>
        <begin position="802"/>
        <end position="918"/>
    </location>
</feature>
<dbReference type="OrthoDB" id="1684102at2759"/>
<dbReference type="CDD" id="cd11062">
    <property type="entry name" value="CYP58-like"/>
    <property type="match status" value="1"/>
</dbReference>
<dbReference type="EMBL" id="JAACJN010000024">
    <property type="protein sequence ID" value="KAF5389069.1"/>
    <property type="molecule type" value="Genomic_DNA"/>
</dbReference>
<keyword evidence="9" id="KW-0349">Heme</keyword>
<dbReference type="Gene3D" id="1.10.630.10">
    <property type="entry name" value="Cytochrome P450"/>
    <property type="match status" value="1"/>
</dbReference>
<comment type="subcellular location">
    <subcellularLocation>
        <location evidence="2">Membrane</location>
    </subcellularLocation>
</comment>
<comment type="similarity">
    <text evidence="3">Belongs to the cytochrome P450 family.</text>
</comment>
<evidence type="ECO:0000256" key="5">
    <source>
        <dbReference type="ARBA" id="ARBA00022723"/>
    </source>
</evidence>
<comment type="cofactor">
    <cofactor evidence="1 9">
        <name>heme</name>
        <dbReference type="ChEBI" id="CHEBI:30413"/>
    </cofactor>
</comment>
<feature type="compositionally biased region" description="Basic and acidic residues" evidence="10">
    <location>
        <begin position="725"/>
        <end position="736"/>
    </location>
</feature>
<evidence type="ECO:0000256" key="11">
    <source>
        <dbReference type="SAM" id="Phobius"/>
    </source>
</evidence>
<evidence type="ECO:0000256" key="7">
    <source>
        <dbReference type="ARBA" id="ARBA00023004"/>
    </source>
</evidence>
<feature type="domain" description="Alpha-L-rhamnosidase six-hairpin glycosidase" evidence="13">
    <location>
        <begin position="2050"/>
        <end position="2269"/>
    </location>
</feature>
<keyword evidence="6 11" id="KW-1133">Transmembrane helix</keyword>
<dbReference type="GO" id="GO:0005975">
    <property type="term" value="P:carbohydrate metabolic process"/>
    <property type="evidence" value="ECO:0007669"/>
    <property type="project" value="InterPro"/>
</dbReference>
<feature type="domain" description="Alpha-L-rhamnosidase six-hairpin glycosidase" evidence="13">
    <location>
        <begin position="1377"/>
        <end position="1598"/>
    </location>
</feature>
<proteinExistence type="inferred from homology"/>
<dbReference type="InterPro" id="IPR002403">
    <property type="entry name" value="Cyt_P450_E_grp-IV"/>
</dbReference>
<evidence type="ECO:0000256" key="1">
    <source>
        <dbReference type="ARBA" id="ARBA00001971"/>
    </source>
</evidence>
<name>A0A8H5HT95_9AGAR</name>
<keyword evidence="7 9" id="KW-0408">Iron</keyword>
<evidence type="ECO:0000313" key="16">
    <source>
        <dbReference type="Proteomes" id="UP000518752"/>
    </source>
</evidence>
<dbReference type="GO" id="GO:0016020">
    <property type="term" value="C:membrane"/>
    <property type="evidence" value="ECO:0007669"/>
    <property type="project" value="UniProtKB-SubCell"/>
</dbReference>
<feature type="transmembrane region" description="Helical" evidence="11">
    <location>
        <begin position="837"/>
        <end position="860"/>
    </location>
</feature>
<dbReference type="GO" id="GO:0016705">
    <property type="term" value="F:oxidoreductase activity, acting on paired donors, with incorporation or reduction of molecular oxygen"/>
    <property type="evidence" value="ECO:0007669"/>
    <property type="project" value="InterPro"/>
</dbReference>
<dbReference type="PROSITE" id="PS00086">
    <property type="entry name" value="CYTOCHROME_P450"/>
    <property type="match status" value="1"/>
</dbReference>
<feature type="transmembrane region" description="Helical" evidence="11">
    <location>
        <begin position="948"/>
        <end position="969"/>
    </location>
</feature>
<dbReference type="GO" id="GO:0005506">
    <property type="term" value="F:iron ion binding"/>
    <property type="evidence" value="ECO:0007669"/>
    <property type="project" value="InterPro"/>
</dbReference>
<evidence type="ECO:0000256" key="6">
    <source>
        <dbReference type="ARBA" id="ARBA00022989"/>
    </source>
</evidence>
<dbReference type="InterPro" id="IPR001128">
    <property type="entry name" value="Cyt_P450"/>
</dbReference>
<dbReference type="InterPro" id="IPR035398">
    <property type="entry name" value="Bac_rhamnosid_C"/>
</dbReference>
<feature type="transmembrane region" description="Helical" evidence="11">
    <location>
        <begin position="1073"/>
        <end position="1090"/>
    </location>
</feature>
<evidence type="ECO:0000256" key="10">
    <source>
        <dbReference type="SAM" id="MobiDB-lite"/>
    </source>
</evidence>